<dbReference type="GO" id="GO:0046872">
    <property type="term" value="F:metal ion binding"/>
    <property type="evidence" value="ECO:0007669"/>
    <property type="project" value="UniProtKB-KW"/>
</dbReference>
<dbReference type="Pfam" id="PF13484">
    <property type="entry name" value="Fer4_16"/>
    <property type="match status" value="1"/>
</dbReference>
<dbReference type="Proteomes" id="UP000284177">
    <property type="component" value="Unassembled WGS sequence"/>
</dbReference>
<keyword evidence="1" id="KW-0004">4Fe-4S</keyword>
<keyword evidence="6" id="KW-0560">Oxidoreductase</keyword>
<dbReference type="SUPFAM" id="SSF48371">
    <property type="entry name" value="ARM repeat"/>
    <property type="match status" value="1"/>
</dbReference>
<dbReference type="Gene3D" id="3.30.70.20">
    <property type="match status" value="1"/>
</dbReference>
<dbReference type="PROSITE" id="PS51379">
    <property type="entry name" value="4FE4S_FER_2"/>
    <property type="match status" value="1"/>
</dbReference>
<dbReference type="InterPro" id="IPR013542">
    <property type="entry name" value="QueG_DUF1730"/>
</dbReference>
<keyword evidence="11" id="KW-1185">Reference proteome</keyword>
<dbReference type="Pfam" id="PF13646">
    <property type="entry name" value="HEAT_2"/>
    <property type="match status" value="1"/>
</dbReference>
<dbReference type="InterPro" id="IPR017900">
    <property type="entry name" value="4Fe4S_Fe_S_CS"/>
</dbReference>
<evidence type="ECO:0000259" key="9">
    <source>
        <dbReference type="PROSITE" id="PS51379"/>
    </source>
</evidence>
<proteinExistence type="predicted"/>
<evidence type="ECO:0000256" key="4">
    <source>
        <dbReference type="ARBA" id="ARBA00022723"/>
    </source>
</evidence>
<gene>
    <name evidence="10" type="ORF">BET03_05875</name>
</gene>
<evidence type="ECO:0000313" key="10">
    <source>
        <dbReference type="EMBL" id="RKD29075.1"/>
    </source>
</evidence>
<keyword evidence="7" id="KW-0408">Iron</keyword>
<dbReference type="PANTHER" id="PTHR30002:SF4">
    <property type="entry name" value="EPOXYQUEUOSINE REDUCTASE"/>
    <property type="match status" value="1"/>
</dbReference>
<dbReference type="PROSITE" id="PS00198">
    <property type="entry name" value="4FE4S_FER_1"/>
    <property type="match status" value="1"/>
</dbReference>
<dbReference type="InterPro" id="IPR017896">
    <property type="entry name" value="4Fe4S_Fe-S-bd"/>
</dbReference>
<dbReference type="GO" id="GO:0008616">
    <property type="term" value="P:tRNA queuosine(34) biosynthetic process"/>
    <property type="evidence" value="ECO:0007669"/>
    <property type="project" value="UniProtKB-KW"/>
</dbReference>
<evidence type="ECO:0000256" key="2">
    <source>
        <dbReference type="ARBA" id="ARBA00022490"/>
    </source>
</evidence>
<dbReference type="Pfam" id="PF08331">
    <property type="entry name" value="QueG_DUF1730"/>
    <property type="match status" value="1"/>
</dbReference>
<dbReference type="EMBL" id="MCIB01000038">
    <property type="protein sequence ID" value="RKD29075.1"/>
    <property type="molecule type" value="Genomic_DNA"/>
</dbReference>
<feature type="domain" description="4Fe-4S ferredoxin-type" evidence="9">
    <location>
        <begin position="172"/>
        <end position="201"/>
    </location>
</feature>
<keyword evidence="3" id="KW-0819">tRNA processing</keyword>
<dbReference type="NCBIfam" id="TIGR00276">
    <property type="entry name" value="tRNA epoxyqueuosine(34) reductase QueG"/>
    <property type="match status" value="1"/>
</dbReference>
<keyword evidence="4" id="KW-0479">Metal-binding</keyword>
<dbReference type="InterPro" id="IPR004453">
    <property type="entry name" value="QueG"/>
</dbReference>
<dbReference type="GO" id="GO:0051539">
    <property type="term" value="F:4 iron, 4 sulfur cluster binding"/>
    <property type="evidence" value="ECO:0007669"/>
    <property type="project" value="UniProtKB-KW"/>
</dbReference>
<evidence type="ECO:0000256" key="7">
    <source>
        <dbReference type="ARBA" id="ARBA00023004"/>
    </source>
</evidence>
<dbReference type="AlphaFoldDB" id="A0A419SV38"/>
<evidence type="ECO:0000256" key="1">
    <source>
        <dbReference type="ARBA" id="ARBA00022485"/>
    </source>
</evidence>
<protein>
    <submittedName>
        <fullName evidence="10">tRNA epoxyqueuosine(34) reductase QueG</fullName>
    </submittedName>
</protein>
<organism evidence="10 11">
    <name type="scientific">Thermohalobacter berrensis</name>
    <dbReference type="NCBI Taxonomy" id="99594"/>
    <lineage>
        <taxon>Bacteria</taxon>
        <taxon>Bacillati</taxon>
        <taxon>Bacillota</taxon>
        <taxon>Tissierellia</taxon>
        <taxon>Tissierellales</taxon>
        <taxon>Thermohalobacteraceae</taxon>
        <taxon>Thermohalobacter</taxon>
    </lineage>
</organism>
<comment type="caution">
    <text evidence="10">The sequence shown here is derived from an EMBL/GenBank/DDBJ whole genome shotgun (WGS) entry which is preliminary data.</text>
</comment>
<reference evidence="10 11" key="1">
    <citation type="submission" date="2016-08" db="EMBL/GenBank/DDBJ databases">
        <title>Novel Firmicutes and Novel Genomes.</title>
        <authorList>
            <person name="Poppleton D.I."/>
            <person name="Gribaldo S."/>
        </authorList>
    </citation>
    <scope>NUCLEOTIDE SEQUENCE [LARGE SCALE GENOMIC DNA]</scope>
    <source>
        <strain evidence="10 11">CTT3</strain>
    </source>
</reference>
<dbReference type="InterPro" id="IPR011989">
    <property type="entry name" value="ARM-like"/>
</dbReference>
<evidence type="ECO:0000256" key="5">
    <source>
        <dbReference type="ARBA" id="ARBA00022785"/>
    </source>
</evidence>
<dbReference type="Gene3D" id="1.25.10.10">
    <property type="entry name" value="Leucine-rich Repeat Variant"/>
    <property type="match status" value="1"/>
</dbReference>
<dbReference type="RefSeq" id="WP_120170538.1">
    <property type="nucleotide sequence ID" value="NZ_MCIB01000038.1"/>
</dbReference>
<keyword evidence="5" id="KW-0671">Queuosine biosynthesis</keyword>
<dbReference type="OrthoDB" id="9784571at2"/>
<sequence length="378" mass="43913">MNIKDYIIKEAEKIGIDIIGFTGVKPFENMKKLLKERRDKGYETEFEENDIELRYNPKKVMPNSKSIIVIGVSYNLHYKSSKKFNARGRLSKSSWGRDYHTVLKNKLEELADAIKKVKEFDYKIFVDTGPLIDREIAKRAGIGWYGKNCSIINDKYGSFIFIGYMITNLDLEENSPLEEKCKTCDLCIRACPTNALEENYKINATRCISYLTQTKRKIPYDLRDKMGIKIYGCDTCQLVCPKNKGVNKGNCESFLPEKTRGYIEIEELFNLSNKEFKKKYGHMAGSWRGKNVLKRNCIIAIGNMKDKTYLDLLKQTLKDPSPMIREYTAWALLKIEPNEGKKVIKEHLKIEKDDNVKNEMKKLLEYFEGGIIENRYNV</sequence>
<name>A0A419SV38_9FIRM</name>
<keyword evidence="8" id="KW-0411">Iron-sulfur</keyword>
<evidence type="ECO:0000256" key="8">
    <source>
        <dbReference type="ARBA" id="ARBA00023014"/>
    </source>
</evidence>
<dbReference type="SUPFAM" id="SSF54862">
    <property type="entry name" value="4Fe-4S ferredoxins"/>
    <property type="match status" value="1"/>
</dbReference>
<evidence type="ECO:0000313" key="11">
    <source>
        <dbReference type="Proteomes" id="UP000284177"/>
    </source>
</evidence>
<keyword evidence="2" id="KW-0963">Cytoplasm</keyword>
<dbReference type="PANTHER" id="PTHR30002">
    <property type="entry name" value="EPOXYQUEUOSINE REDUCTASE"/>
    <property type="match status" value="1"/>
</dbReference>
<accession>A0A419SV38</accession>
<evidence type="ECO:0000256" key="6">
    <source>
        <dbReference type="ARBA" id="ARBA00023002"/>
    </source>
</evidence>
<dbReference type="InterPro" id="IPR016024">
    <property type="entry name" value="ARM-type_fold"/>
</dbReference>
<dbReference type="GO" id="GO:0052693">
    <property type="term" value="F:epoxyqueuosine reductase activity"/>
    <property type="evidence" value="ECO:0007669"/>
    <property type="project" value="TreeGrafter"/>
</dbReference>
<evidence type="ECO:0000256" key="3">
    <source>
        <dbReference type="ARBA" id="ARBA00022694"/>
    </source>
</evidence>